<evidence type="ECO:0000313" key="2">
    <source>
        <dbReference type="Proteomes" id="UP000694036"/>
    </source>
</evidence>
<keyword evidence="2" id="KW-1185">Reference proteome</keyword>
<name>A0A8F5BZX7_9CREN</name>
<reference evidence="1 2" key="1">
    <citation type="journal article" date="2021" name="Environ. Microbiol.">
        <title>New insights into the diversity and evolution of the archaeal mobilome from three complete genomes of Saccharolobus shibatae.</title>
        <authorList>
            <person name="Medvedeva S."/>
            <person name="Brandt D."/>
            <person name="Cvirkaite-Krupovic V."/>
            <person name="Liu Y."/>
            <person name="Severinov K."/>
            <person name="Ishino S."/>
            <person name="Ishino Y."/>
            <person name="Prangishvili D."/>
            <person name="Kalinowski J."/>
            <person name="Krupovic M."/>
        </authorList>
    </citation>
    <scope>NUCLEOTIDE SEQUENCE [LARGE SCALE GENOMIC DNA]</scope>
    <source>
        <strain evidence="1 2">S38A</strain>
    </source>
</reference>
<dbReference type="Proteomes" id="UP000694036">
    <property type="component" value="Chromosome"/>
</dbReference>
<evidence type="ECO:0000313" key="1">
    <source>
        <dbReference type="EMBL" id="QXJ34461.1"/>
    </source>
</evidence>
<organism evidence="1 2">
    <name type="scientific">Saccharolobus shibatae</name>
    <dbReference type="NCBI Taxonomy" id="2286"/>
    <lineage>
        <taxon>Archaea</taxon>
        <taxon>Thermoproteota</taxon>
        <taxon>Thermoprotei</taxon>
        <taxon>Sulfolobales</taxon>
        <taxon>Sulfolobaceae</taxon>
        <taxon>Saccharolobus</taxon>
    </lineage>
</organism>
<gene>
    <name evidence="1" type="ORF">J5U22_01007</name>
</gene>
<dbReference type="GeneID" id="65556439"/>
<protein>
    <submittedName>
        <fullName evidence="1">Uncharacterized protein</fullName>
    </submittedName>
</protein>
<accession>A0A8F5BZX7</accession>
<proteinExistence type="predicted"/>
<sequence>MTLIEYENAPSKIIQWIQLIEGDPFGEHEISYRINYGSEINLRSFKVKLAVVLIFLSNTKSPALPIKFLV</sequence>
<dbReference type="EMBL" id="CP077713">
    <property type="protein sequence ID" value="QXJ34461.1"/>
    <property type="molecule type" value="Genomic_DNA"/>
</dbReference>
<dbReference type="RefSeq" id="WP_218260323.1">
    <property type="nucleotide sequence ID" value="NZ_CP077713.1"/>
</dbReference>
<dbReference type="AlphaFoldDB" id="A0A8F5BZX7"/>